<organism evidence="1 2">
    <name type="scientific">Eumeta variegata</name>
    <name type="common">Bagworm moth</name>
    <name type="synonym">Eumeta japonica</name>
    <dbReference type="NCBI Taxonomy" id="151549"/>
    <lineage>
        <taxon>Eukaryota</taxon>
        <taxon>Metazoa</taxon>
        <taxon>Ecdysozoa</taxon>
        <taxon>Arthropoda</taxon>
        <taxon>Hexapoda</taxon>
        <taxon>Insecta</taxon>
        <taxon>Pterygota</taxon>
        <taxon>Neoptera</taxon>
        <taxon>Endopterygota</taxon>
        <taxon>Lepidoptera</taxon>
        <taxon>Glossata</taxon>
        <taxon>Ditrysia</taxon>
        <taxon>Tineoidea</taxon>
        <taxon>Psychidae</taxon>
        <taxon>Oiketicinae</taxon>
        <taxon>Eumeta</taxon>
    </lineage>
</organism>
<protein>
    <submittedName>
        <fullName evidence="1">Uncharacterized protein</fullName>
    </submittedName>
</protein>
<reference evidence="1 2" key="1">
    <citation type="journal article" date="2019" name="Commun. Biol.">
        <title>The bagworm genome reveals a unique fibroin gene that provides high tensile strength.</title>
        <authorList>
            <person name="Kono N."/>
            <person name="Nakamura H."/>
            <person name="Ohtoshi R."/>
            <person name="Tomita M."/>
            <person name="Numata K."/>
            <person name="Arakawa K."/>
        </authorList>
    </citation>
    <scope>NUCLEOTIDE SEQUENCE [LARGE SCALE GENOMIC DNA]</scope>
</reference>
<proteinExistence type="predicted"/>
<evidence type="ECO:0000313" key="1">
    <source>
        <dbReference type="EMBL" id="GBP37224.1"/>
    </source>
</evidence>
<accession>A0A4C1VGW7</accession>
<sequence length="87" mass="9654">MLALLGSICCRINHQRRSIAENAAHARSGRHTLAAARSVYPIFCRPISGYTDPPSTYTERVASRTYSLLSSRIAAYPRACWRAVCLV</sequence>
<gene>
    <name evidence="1" type="ORF">EVAR_35657_1</name>
</gene>
<comment type="caution">
    <text evidence="1">The sequence shown here is derived from an EMBL/GenBank/DDBJ whole genome shotgun (WGS) entry which is preliminary data.</text>
</comment>
<keyword evidence="2" id="KW-1185">Reference proteome</keyword>
<dbReference type="EMBL" id="BGZK01000331">
    <property type="protein sequence ID" value="GBP37224.1"/>
    <property type="molecule type" value="Genomic_DNA"/>
</dbReference>
<dbReference type="Proteomes" id="UP000299102">
    <property type="component" value="Unassembled WGS sequence"/>
</dbReference>
<evidence type="ECO:0000313" key="2">
    <source>
        <dbReference type="Proteomes" id="UP000299102"/>
    </source>
</evidence>
<name>A0A4C1VGW7_EUMVA</name>
<dbReference type="AlphaFoldDB" id="A0A4C1VGW7"/>